<sequence>MKKYINEIHGLGTLE</sequence>
<dbReference type="EMBL" id="GBXM01027222">
    <property type="protein sequence ID" value="JAH81355.1"/>
    <property type="molecule type" value="Transcribed_RNA"/>
</dbReference>
<evidence type="ECO:0000313" key="1">
    <source>
        <dbReference type="EMBL" id="JAH81355.1"/>
    </source>
</evidence>
<proteinExistence type="predicted"/>
<accession>A0A0E9VVM7</accession>
<reference evidence="1" key="2">
    <citation type="journal article" date="2015" name="Fish Shellfish Immunol.">
        <title>Early steps in the European eel (Anguilla anguilla)-Vibrio vulnificus interaction in the gills: Role of the RtxA13 toxin.</title>
        <authorList>
            <person name="Callol A."/>
            <person name="Pajuelo D."/>
            <person name="Ebbesson L."/>
            <person name="Teles M."/>
            <person name="MacKenzie S."/>
            <person name="Amaro C."/>
        </authorList>
    </citation>
    <scope>NUCLEOTIDE SEQUENCE</scope>
</reference>
<protein>
    <submittedName>
        <fullName evidence="1">Uncharacterized protein</fullName>
    </submittedName>
</protein>
<reference evidence="1" key="1">
    <citation type="submission" date="2014-11" db="EMBL/GenBank/DDBJ databases">
        <authorList>
            <person name="Amaro Gonzalez C."/>
        </authorList>
    </citation>
    <scope>NUCLEOTIDE SEQUENCE</scope>
</reference>
<organism evidence="1">
    <name type="scientific">Anguilla anguilla</name>
    <name type="common">European freshwater eel</name>
    <name type="synonym">Muraena anguilla</name>
    <dbReference type="NCBI Taxonomy" id="7936"/>
    <lineage>
        <taxon>Eukaryota</taxon>
        <taxon>Metazoa</taxon>
        <taxon>Chordata</taxon>
        <taxon>Craniata</taxon>
        <taxon>Vertebrata</taxon>
        <taxon>Euteleostomi</taxon>
        <taxon>Actinopterygii</taxon>
        <taxon>Neopterygii</taxon>
        <taxon>Teleostei</taxon>
        <taxon>Anguilliformes</taxon>
        <taxon>Anguillidae</taxon>
        <taxon>Anguilla</taxon>
    </lineage>
</organism>
<name>A0A0E9VVM7_ANGAN</name>